<sequence>MTEYSNYNYPYDQSQEPQQEQQPQPIDKLISTIREENEDLRGDIQSLRVEISRLADAITNQTAFMQQYVNIESGRTIMEPVEIPTVSIIEPIPVKFPIGCDSDLLCLNEYITADTRDYYVNRMKSIIGVGSLSRSLKGILTAKLIMDYNLEGVNNKKELRCFNNYISALFGDSNG</sequence>
<gene>
    <name evidence="4" type="primary">Dana\GF27686</name>
    <name evidence="4" type="ORF">GF27686</name>
</gene>
<dbReference type="EMBL" id="CH902617">
    <property type="protein sequence ID" value="KPU79702.1"/>
    <property type="molecule type" value="Genomic_DNA"/>
</dbReference>
<evidence type="ECO:0000256" key="1">
    <source>
        <dbReference type="SAM" id="Coils"/>
    </source>
</evidence>
<reference evidence="4 5" key="1">
    <citation type="journal article" date="2007" name="Nature">
        <title>Evolution of genes and genomes on the Drosophila phylogeny.</title>
        <authorList>
            <consortium name="Drosophila 12 Genomes Consortium"/>
            <person name="Clark A.G."/>
            <person name="Eisen M.B."/>
            <person name="Smith D.R."/>
            <person name="Bergman C.M."/>
            <person name="Oliver B."/>
            <person name="Markow T.A."/>
            <person name="Kaufman T.C."/>
            <person name="Kellis M."/>
            <person name="Gelbart W."/>
            <person name="Iyer V.N."/>
            <person name="Pollard D.A."/>
            <person name="Sackton T.B."/>
            <person name="Larracuente A.M."/>
            <person name="Singh N.D."/>
            <person name="Abad J.P."/>
            <person name="Abt D.N."/>
            <person name="Adryan B."/>
            <person name="Aguade M."/>
            <person name="Akashi H."/>
            <person name="Anderson W.W."/>
            <person name="Aquadro C.F."/>
            <person name="Ardell D.H."/>
            <person name="Arguello R."/>
            <person name="Artieri C.G."/>
            <person name="Barbash D.A."/>
            <person name="Barker D."/>
            <person name="Barsanti P."/>
            <person name="Batterham P."/>
            <person name="Batzoglou S."/>
            <person name="Begun D."/>
            <person name="Bhutkar A."/>
            <person name="Blanco E."/>
            <person name="Bosak S.A."/>
            <person name="Bradley R.K."/>
            <person name="Brand A.D."/>
            <person name="Brent M.R."/>
            <person name="Brooks A.N."/>
            <person name="Brown R.H."/>
            <person name="Butlin R.K."/>
            <person name="Caggese C."/>
            <person name="Calvi B.R."/>
            <person name="Bernardo de Carvalho A."/>
            <person name="Caspi A."/>
            <person name="Castrezana S."/>
            <person name="Celniker S.E."/>
            <person name="Chang J.L."/>
            <person name="Chapple C."/>
            <person name="Chatterji S."/>
            <person name="Chinwalla A."/>
            <person name="Civetta A."/>
            <person name="Clifton S.W."/>
            <person name="Comeron J.M."/>
            <person name="Costello J.C."/>
            <person name="Coyne J.A."/>
            <person name="Daub J."/>
            <person name="David R.G."/>
            <person name="Delcher A.L."/>
            <person name="Delehaunty K."/>
            <person name="Do C.B."/>
            <person name="Ebling H."/>
            <person name="Edwards K."/>
            <person name="Eickbush T."/>
            <person name="Evans J.D."/>
            <person name="Filipski A."/>
            <person name="Findeiss S."/>
            <person name="Freyhult E."/>
            <person name="Fulton L."/>
            <person name="Fulton R."/>
            <person name="Garcia A.C."/>
            <person name="Gardiner A."/>
            <person name="Garfield D.A."/>
            <person name="Garvin B.E."/>
            <person name="Gibson G."/>
            <person name="Gilbert D."/>
            <person name="Gnerre S."/>
            <person name="Godfrey J."/>
            <person name="Good R."/>
            <person name="Gotea V."/>
            <person name="Gravely B."/>
            <person name="Greenberg A.J."/>
            <person name="Griffiths-Jones S."/>
            <person name="Gross S."/>
            <person name="Guigo R."/>
            <person name="Gustafson E.A."/>
            <person name="Haerty W."/>
            <person name="Hahn M.W."/>
            <person name="Halligan D.L."/>
            <person name="Halpern A.L."/>
            <person name="Halter G.M."/>
            <person name="Han M.V."/>
            <person name="Heger A."/>
            <person name="Hillier L."/>
            <person name="Hinrichs A.S."/>
            <person name="Holmes I."/>
            <person name="Hoskins R.A."/>
            <person name="Hubisz M.J."/>
            <person name="Hultmark D."/>
            <person name="Huntley M.A."/>
            <person name="Jaffe D.B."/>
            <person name="Jagadeeshan S."/>
            <person name="Jeck W.R."/>
            <person name="Johnson J."/>
            <person name="Jones C.D."/>
            <person name="Jordan W.C."/>
            <person name="Karpen G.H."/>
            <person name="Kataoka E."/>
            <person name="Keightley P.D."/>
            <person name="Kheradpour P."/>
            <person name="Kirkness E.F."/>
            <person name="Koerich L.B."/>
            <person name="Kristiansen K."/>
            <person name="Kudrna D."/>
            <person name="Kulathinal R.J."/>
            <person name="Kumar S."/>
            <person name="Kwok R."/>
            <person name="Lander E."/>
            <person name="Langley C.H."/>
            <person name="Lapoint R."/>
            <person name="Lazzaro B.P."/>
            <person name="Lee S.J."/>
            <person name="Levesque L."/>
            <person name="Li R."/>
            <person name="Lin C.F."/>
            <person name="Lin M.F."/>
            <person name="Lindblad-Toh K."/>
            <person name="Llopart A."/>
            <person name="Long M."/>
            <person name="Low L."/>
            <person name="Lozovsky E."/>
            <person name="Lu J."/>
            <person name="Luo M."/>
            <person name="Machado C.A."/>
            <person name="Makalowski W."/>
            <person name="Marzo M."/>
            <person name="Matsuda M."/>
            <person name="Matzkin L."/>
            <person name="McAllister B."/>
            <person name="McBride C.S."/>
            <person name="McKernan B."/>
            <person name="McKernan K."/>
            <person name="Mendez-Lago M."/>
            <person name="Minx P."/>
            <person name="Mollenhauer M.U."/>
            <person name="Montooth K."/>
            <person name="Mount S.M."/>
            <person name="Mu X."/>
            <person name="Myers E."/>
            <person name="Negre B."/>
            <person name="Newfeld S."/>
            <person name="Nielsen R."/>
            <person name="Noor M.A."/>
            <person name="O'Grady P."/>
            <person name="Pachter L."/>
            <person name="Papaceit M."/>
            <person name="Parisi M.J."/>
            <person name="Parisi M."/>
            <person name="Parts L."/>
            <person name="Pedersen J.S."/>
            <person name="Pesole G."/>
            <person name="Phillippy A.M."/>
            <person name="Ponting C.P."/>
            <person name="Pop M."/>
            <person name="Porcelli D."/>
            <person name="Powell J.R."/>
            <person name="Prohaska S."/>
            <person name="Pruitt K."/>
            <person name="Puig M."/>
            <person name="Quesneville H."/>
            <person name="Ram K.R."/>
            <person name="Rand D."/>
            <person name="Rasmussen M.D."/>
            <person name="Reed L.K."/>
            <person name="Reenan R."/>
            <person name="Reily A."/>
            <person name="Remington K.A."/>
            <person name="Rieger T.T."/>
            <person name="Ritchie M.G."/>
            <person name="Robin C."/>
            <person name="Rogers Y.H."/>
            <person name="Rohde C."/>
            <person name="Rozas J."/>
            <person name="Rubenfield M.J."/>
            <person name="Ruiz A."/>
            <person name="Russo S."/>
            <person name="Salzberg S.L."/>
            <person name="Sanchez-Gracia A."/>
            <person name="Saranga D.J."/>
            <person name="Sato H."/>
            <person name="Schaeffer S.W."/>
            <person name="Schatz M.C."/>
            <person name="Schlenke T."/>
            <person name="Schwartz R."/>
            <person name="Segarra C."/>
            <person name="Singh R.S."/>
            <person name="Sirot L."/>
            <person name="Sirota M."/>
            <person name="Sisneros N.B."/>
            <person name="Smith C.D."/>
            <person name="Smith T.F."/>
            <person name="Spieth J."/>
            <person name="Stage D.E."/>
            <person name="Stark A."/>
            <person name="Stephan W."/>
            <person name="Strausberg R.L."/>
            <person name="Strempel S."/>
            <person name="Sturgill D."/>
            <person name="Sutton G."/>
            <person name="Sutton G.G."/>
            <person name="Tao W."/>
            <person name="Teichmann S."/>
            <person name="Tobari Y.N."/>
            <person name="Tomimura Y."/>
            <person name="Tsolas J.M."/>
            <person name="Valente V.L."/>
            <person name="Venter E."/>
            <person name="Venter J.C."/>
            <person name="Vicario S."/>
            <person name="Vieira F.G."/>
            <person name="Vilella A.J."/>
            <person name="Villasante A."/>
            <person name="Walenz B."/>
            <person name="Wang J."/>
            <person name="Wasserman M."/>
            <person name="Watts T."/>
            <person name="Wilson D."/>
            <person name="Wilson R.K."/>
            <person name="Wing R.A."/>
            <person name="Wolfner M.F."/>
            <person name="Wong A."/>
            <person name="Wong G.K."/>
            <person name="Wu C.I."/>
            <person name="Wu G."/>
            <person name="Yamamoto D."/>
            <person name="Yang H.P."/>
            <person name="Yang S.P."/>
            <person name="Yorke J.A."/>
            <person name="Yoshida K."/>
            <person name="Zdobnov E."/>
            <person name="Zhang P."/>
            <person name="Zhang Y."/>
            <person name="Zimin A.V."/>
            <person name="Baldwin J."/>
            <person name="Abdouelleil A."/>
            <person name="Abdulkadir J."/>
            <person name="Abebe A."/>
            <person name="Abera B."/>
            <person name="Abreu J."/>
            <person name="Acer S.C."/>
            <person name="Aftuck L."/>
            <person name="Alexander A."/>
            <person name="An P."/>
            <person name="Anderson E."/>
            <person name="Anderson S."/>
            <person name="Arachi H."/>
            <person name="Azer M."/>
            <person name="Bachantsang P."/>
            <person name="Barry A."/>
            <person name="Bayul T."/>
            <person name="Berlin A."/>
            <person name="Bessette D."/>
            <person name="Bloom T."/>
            <person name="Blye J."/>
            <person name="Boguslavskiy L."/>
            <person name="Bonnet C."/>
            <person name="Boukhgalter B."/>
            <person name="Bourzgui I."/>
            <person name="Brown A."/>
            <person name="Cahill P."/>
            <person name="Channer S."/>
            <person name="Cheshatsang Y."/>
            <person name="Chuda L."/>
            <person name="Citroen M."/>
            <person name="Collymore A."/>
            <person name="Cooke P."/>
            <person name="Costello M."/>
            <person name="D'Aco K."/>
            <person name="Daza R."/>
            <person name="De Haan G."/>
            <person name="DeGray S."/>
            <person name="DeMaso C."/>
            <person name="Dhargay N."/>
            <person name="Dooley K."/>
            <person name="Dooley E."/>
            <person name="Doricent M."/>
            <person name="Dorje P."/>
            <person name="Dorjee K."/>
            <person name="Dupes A."/>
            <person name="Elong R."/>
            <person name="Falk J."/>
            <person name="Farina A."/>
            <person name="Faro S."/>
            <person name="Ferguson D."/>
            <person name="Fisher S."/>
            <person name="Foley C.D."/>
            <person name="Franke A."/>
            <person name="Friedrich D."/>
            <person name="Gadbois L."/>
            <person name="Gearin G."/>
            <person name="Gearin C.R."/>
            <person name="Giannoukos G."/>
            <person name="Goode T."/>
            <person name="Graham J."/>
            <person name="Grandbois E."/>
            <person name="Grewal S."/>
            <person name="Gyaltsen K."/>
            <person name="Hafez N."/>
            <person name="Hagos B."/>
            <person name="Hall J."/>
            <person name="Henson C."/>
            <person name="Hollinger A."/>
            <person name="Honan T."/>
            <person name="Huard M.D."/>
            <person name="Hughes L."/>
            <person name="Hurhula B."/>
            <person name="Husby M.E."/>
            <person name="Kamat A."/>
            <person name="Kanga B."/>
            <person name="Kashin S."/>
            <person name="Khazanovich D."/>
            <person name="Kisner P."/>
            <person name="Lance K."/>
            <person name="Lara M."/>
            <person name="Lee W."/>
            <person name="Lennon N."/>
            <person name="Letendre F."/>
            <person name="LeVine R."/>
            <person name="Lipovsky A."/>
            <person name="Liu X."/>
            <person name="Liu J."/>
            <person name="Liu S."/>
            <person name="Lokyitsang T."/>
            <person name="Lokyitsang Y."/>
            <person name="Lubonja R."/>
            <person name="Lui A."/>
            <person name="MacDonald P."/>
            <person name="Magnisalis V."/>
            <person name="Maru K."/>
            <person name="Matthews C."/>
            <person name="McCusker W."/>
            <person name="McDonough S."/>
            <person name="Mehta T."/>
            <person name="Meldrim J."/>
            <person name="Meneus L."/>
            <person name="Mihai O."/>
            <person name="Mihalev A."/>
            <person name="Mihova T."/>
            <person name="Mittelman R."/>
            <person name="Mlenga V."/>
            <person name="Montmayeur A."/>
            <person name="Mulrain L."/>
            <person name="Navidi A."/>
            <person name="Naylor J."/>
            <person name="Negash T."/>
            <person name="Nguyen T."/>
            <person name="Nguyen N."/>
            <person name="Nicol R."/>
            <person name="Norbu C."/>
            <person name="Norbu N."/>
            <person name="Novod N."/>
            <person name="O'Neill B."/>
            <person name="Osman S."/>
            <person name="Markiewicz E."/>
            <person name="Oyono O.L."/>
            <person name="Patti C."/>
            <person name="Phunkhang P."/>
            <person name="Pierre F."/>
            <person name="Priest M."/>
            <person name="Raghuraman S."/>
            <person name="Rege F."/>
            <person name="Reyes R."/>
            <person name="Rise C."/>
            <person name="Rogov P."/>
            <person name="Ross K."/>
            <person name="Ryan E."/>
            <person name="Settipalli S."/>
            <person name="Shea T."/>
            <person name="Sherpa N."/>
            <person name="Shi L."/>
            <person name="Shih D."/>
            <person name="Sparrow T."/>
            <person name="Spaulding J."/>
            <person name="Stalker J."/>
            <person name="Stange-Thomann N."/>
            <person name="Stavropoulos S."/>
            <person name="Stone C."/>
            <person name="Strader C."/>
            <person name="Tesfaye S."/>
            <person name="Thomson T."/>
            <person name="Thoulutsang Y."/>
            <person name="Thoulutsang D."/>
            <person name="Topham K."/>
            <person name="Topping I."/>
            <person name="Tsamla T."/>
            <person name="Vassiliev H."/>
            <person name="Vo A."/>
            <person name="Wangchuk T."/>
            <person name="Wangdi T."/>
            <person name="Weiand M."/>
            <person name="Wilkinson J."/>
            <person name="Wilson A."/>
            <person name="Yadav S."/>
            <person name="Young G."/>
            <person name="Yu Q."/>
            <person name="Zembek L."/>
            <person name="Zhong D."/>
            <person name="Zimmer A."/>
            <person name="Zwirko Z."/>
            <person name="Jaffe D.B."/>
            <person name="Alvarez P."/>
            <person name="Brockman W."/>
            <person name="Butler J."/>
            <person name="Chin C."/>
            <person name="Gnerre S."/>
            <person name="Grabherr M."/>
            <person name="Kleber M."/>
            <person name="Mauceli E."/>
            <person name="MacCallum I."/>
        </authorList>
    </citation>
    <scope>NUCLEOTIDE SEQUENCE [LARGE SCALE GENOMIC DNA]</scope>
    <source>
        <strain evidence="5">Tucson 14024-0371.13</strain>
    </source>
</reference>
<keyword evidence="5" id="KW-1185">Reference proteome</keyword>
<accession>A0A0P8XYJ9</accession>
<dbReference type="InParanoid" id="A0A0P8XYJ9"/>
<organism evidence="4 5">
    <name type="scientific">Drosophila ananassae</name>
    <name type="common">Fruit fly</name>
    <dbReference type="NCBI Taxonomy" id="7217"/>
    <lineage>
        <taxon>Eukaryota</taxon>
        <taxon>Metazoa</taxon>
        <taxon>Ecdysozoa</taxon>
        <taxon>Arthropoda</taxon>
        <taxon>Hexapoda</taxon>
        <taxon>Insecta</taxon>
        <taxon>Pterygota</taxon>
        <taxon>Neoptera</taxon>
        <taxon>Endopterygota</taxon>
        <taxon>Diptera</taxon>
        <taxon>Brachycera</taxon>
        <taxon>Muscomorpha</taxon>
        <taxon>Ephydroidea</taxon>
        <taxon>Drosophilidae</taxon>
        <taxon>Drosophila</taxon>
        <taxon>Sophophora</taxon>
    </lineage>
</organism>
<feature type="compositionally biased region" description="Polar residues" evidence="2">
    <location>
        <begin position="1"/>
        <end position="12"/>
    </location>
</feature>
<evidence type="ECO:0000313" key="5">
    <source>
        <dbReference type="Proteomes" id="UP000007801"/>
    </source>
</evidence>
<proteinExistence type="predicted"/>
<dbReference type="Proteomes" id="UP000007801">
    <property type="component" value="Unassembled WGS sequence"/>
</dbReference>
<keyword evidence="1" id="KW-0175">Coiled coil</keyword>
<dbReference type="Pfam" id="PF16064">
    <property type="entry name" value="DUF4806"/>
    <property type="match status" value="1"/>
</dbReference>
<protein>
    <recommendedName>
        <fullName evidence="3">DUF4806 domain-containing protein</fullName>
    </recommendedName>
</protein>
<evidence type="ECO:0000256" key="2">
    <source>
        <dbReference type="SAM" id="MobiDB-lite"/>
    </source>
</evidence>
<dbReference type="InterPro" id="IPR032071">
    <property type="entry name" value="DUF4806"/>
</dbReference>
<evidence type="ECO:0000259" key="3">
    <source>
        <dbReference type="Pfam" id="PF16064"/>
    </source>
</evidence>
<dbReference type="AlphaFoldDB" id="A0A0P8XYJ9"/>
<name>A0A0P8XYJ9_DROAN</name>
<feature type="coiled-coil region" evidence="1">
    <location>
        <begin position="30"/>
        <end position="57"/>
    </location>
</feature>
<evidence type="ECO:0000313" key="4">
    <source>
        <dbReference type="EMBL" id="KPU79702.1"/>
    </source>
</evidence>
<dbReference type="OrthoDB" id="8032802at2759"/>
<feature type="domain" description="DUF4806" evidence="3">
    <location>
        <begin position="93"/>
        <end position="166"/>
    </location>
</feature>
<feature type="region of interest" description="Disordered" evidence="2">
    <location>
        <begin position="1"/>
        <end position="24"/>
    </location>
</feature>
<feature type="compositionally biased region" description="Low complexity" evidence="2">
    <location>
        <begin position="13"/>
        <end position="24"/>
    </location>
</feature>